<comment type="caution">
    <text evidence="3">The sequence shown here is derived from an EMBL/GenBank/DDBJ whole genome shotgun (WGS) entry which is preliminary data.</text>
</comment>
<dbReference type="EMBL" id="CAXDID020000344">
    <property type="protein sequence ID" value="CAL6080159.1"/>
    <property type="molecule type" value="Genomic_DNA"/>
</dbReference>
<evidence type="ECO:0000256" key="1">
    <source>
        <dbReference type="SAM" id="MobiDB-lite"/>
    </source>
</evidence>
<dbReference type="EMBL" id="CAXDID020000344">
    <property type="protein sequence ID" value="CAL6080167.1"/>
    <property type="molecule type" value="Genomic_DNA"/>
</dbReference>
<name>A0AA86QF35_9EUKA</name>
<reference evidence="5 8" key="2">
    <citation type="submission" date="2024-07" db="EMBL/GenBank/DDBJ databases">
        <authorList>
            <person name="Akdeniz Z."/>
        </authorList>
    </citation>
    <scope>NUCLEOTIDE SEQUENCE [LARGE SCALE GENOMIC DNA]</scope>
</reference>
<evidence type="ECO:0000313" key="2">
    <source>
        <dbReference type="EMBL" id="CAI9958107.1"/>
    </source>
</evidence>
<reference evidence="3" key="1">
    <citation type="submission" date="2023-06" db="EMBL/GenBank/DDBJ databases">
        <authorList>
            <person name="Kurt Z."/>
        </authorList>
    </citation>
    <scope>NUCLEOTIDE SEQUENCE</scope>
</reference>
<evidence type="ECO:0000313" key="8">
    <source>
        <dbReference type="Proteomes" id="UP001642409"/>
    </source>
</evidence>
<protein>
    <submittedName>
        <fullName evidence="5">Hypothetical_protein</fullName>
    </submittedName>
</protein>
<proteinExistence type="predicted"/>
<accession>A0AA86QF35</accession>
<evidence type="ECO:0000313" key="5">
    <source>
        <dbReference type="EMBL" id="CAL6080159.1"/>
    </source>
</evidence>
<keyword evidence="8" id="KW-1185">Reference proteome</keyword>
<sequence>MLEQSENLNTSTQQPCRYPPSKQQLTTIQMQSICLKQPKPIWVPSQHGKIRKTAQTLALDEKYARRAQLLQKCVDAMKNSYPSHYDHHISVPQLQISHLNTLANVTDNASGALSSFYFYNITWNSMGWSN</sequence>
<dbReference type="EMBL" id="CAXDID020000344">
    <property type="protein sequence ID" value="CAL6080163.1"/>
    <property type="molecule type" value="Genomic_DNA"/>
</dbReference>
<dbReference type="EMBL" id="CATOUU010000901">
    <property type="protein sequence ID" value="CAI9958111.1"/>
    <property type="molecule type" value="Genomic_DNA"/>
</dbReference>
<evidence type="ECO:0000313" key="3">
    <source>
        <dbReference type="EMBL" id="CAI9958109.1"/>
    </source>
</evidence>
<dbReference type="EMBL" id="CATOUU010000901">
    <property type="protein sequence ID" value="CAI9958109.1"/>
    <property type="molecule type" value="Genomic_DNA"/>
</dbReference>
<dbReference type="AlphaFoldDB" id="A0AA86QF35"/>
<evidence type="ECO:0000313" key="4">
    <source>
        <dbReference type="EMBL" id="CAI9958111.1"/>
    </source>
</evidence>
<gene>
    <name evidence="2" type="ORF">HINF_LOCUS45752</name>
    <name evidence="3" type="ORF">HINF_LOCUS45754</name>
    <name evidence="4" type="ORF">HINF_LOCUS45756</name>
    <name evidence="5" type="ORF">HINF_LOCUS59735</name>
    <name evidence="6" type="ORF">HINF_LOCUS59737</name>
    <name evidence="7" type="ORF">HINF_LOCUS59739</name>
</gene>
<dbReference type="Proteomes" id="UP001642409">
    <property type="component" value="Unassembled WGS sequence"/>
</dbReference>
<organism evidence="3">
    <name type="scientific">Hexamita inflata</name>
    <dbReference type="NCBI Taxonomy" id="28002"/>
    <lineage>
        <taxon>Eukaryota</taxon>
        <taxon>Metamonada</taxon>
        <taxon>Diplomonadida</taxon>
        <taxon>Hexamitidae</taxon>
        <taxon>Hexamitinae</taxon>
        <taxon>Hexamita</taxon>
    </lineage>
</organism>
<evidence type="ECO:0000313" key="7">
    <source>
        <dbReference type="EMBL" id="CAL6080167.1"/>
    </source>
</evidence>
<feature type="region of interest" description="Disordered" evidence="1">
    <location>
        <begin position="1"/>
        <end position="20"/>
    </location>
</feature>
<evidence type="ECO:0000313" key="6">
    <source>
        <dbReference type="EMBL" id="CAL6080163.1"/>
    </source>
</evidence>
<dbReference type="EMBL" id="CATOUU010000901">
    <property type="protein sequence ID" value="CAI9958107.1"/>
    <property type="molecule type" value="Genomic_DNA"/>
</dbReference>